<feature type="region of interest" description="Disordered" evidence="1">
    <location>
        <begin position="91"/>
        <end position="124"/>
    </location>
</feature>
<evidence type="ECO:0000313" key="5">
    <source>
        <dbReference type="Proteomes" id="UP000467148"/>
    </source>
</evidence>
<keyword evidence="2" id="KW-1133">Transmembrane helix</keyword>
<reference evidence="4 5" key="1">
    <citation type="journal article" date="2019" name="Emerg. Microbes Infect.">
        <title>Comprehensive subspecies identification of 175 nontuberculous mycobacteria species based on 7547 genomic profiles.</title>
        <authorList>
            <person name="Matsumoto Y."/>
            <person name="Kinjo T."/>
            <person name="Motooka D."/>
            <person name="Nabeya D."/>
            <person name="Jung N."/>
            <person name="Uechi K."/>
            <person name="Horii T."/>
            <person name="Iida T."/>
            <person name="Fujita J."/>
            <person name="Nakamura S."/>
        </authorList>
    </citation>
    <scope>NUCLEOTIDE SEQUENCE [LARGE SCALE GENOMIC DNA]</scope>
    <source>
        <strain evidence="4 5">JCM 30396</strain>
    </source>
</reference>
<dbReference type="InterPro" id="IPR018929">
    <property type="entry name" value="DUF2510"/>
</dbReference>
<name>A0A7I7TG87_9MYCO</name>
<evidence type="ECO:0000313" key="4">
    <source>
        <dbReference type="EMBL" id="BBY67359.1"/>
    </source>
</evidence>
<gene>
    <name evidence="4" type="ORF">MHEL_56020</name>
</gene>
<accession>A0A7I7TG87</accession>
<evidence type="ECO:0000256" key="1">
    <source>
        <dbReference type="SAM" id="MobiDB-lite"/>
    </source>
</evidence>
<organism evidence="4 5">
    <name type="scientific">Mycolicibacterium helvum</name>
    <dbReference type="NCBI Taxonomy" id="1534349"/>
    <lineage>
        <taxon>Bacteria</taxon>
        <taxon>Bacillati</taxon>
        <taxon>Actinomycetota</taxon>
        <taxon>Actinomycetes</taxon>
        <taxon>Mycobacteriales</taxon>
        <taxon>Mycobacteriaceae</taxon>
        <taxon>Mycolicibacterium</taxon>
    </lineage>
</organism>
<protein>
    <recommendedName>
        <fullName evidence="3">DUF2510 domain-containing protein</fullName>
    </recommendedName>
</protein>
<evidence type="ECO:0000259" key="3">
    <source>
        <dbReference type="Pfam" id="PF10708"/>
    </source>
</evidence>
<feature type="transmembrane region" description="Helical" evidence="2">
    <location>
        <begin position="58"/>
        <end position="81"/>
    </location>
</feature>
<dbReference type="Proteomes" id="UP000467148">
    <property type="component" value="Chromosome"/>
</dbReference>
<feature type="compositionally biased region" description="Low complexity" evidence="1">
    <location>
        <begin position="92"/>
        <end position="101"/>
    </location>
</feature>
<proteinExistence type="predicted"/>
<keyword evidence="2" id="KW-0472">Membrane</keyword>
<sequence>MPSESDGAPPGWYPAPQGGQRYWDGERWLALPEPDDATPFPAEATGSAEKPATNKKKLVIVIACVATLIVLAGAGVAALVWKNNHDTQMRNDASAAASSKAAADKAAADQAQADQVRRDTEAKRAQRAAAVKDLEASITTLAQKHINGGLFDGPVLSVSCDPVGGGSTDDLTARTTIFECFAATRDNGDGTLSGHKYHATMNWDTGEYTYGLGDR</sequence>
<dbReference type="Pfam" id="PF10708">
    <property type="entry name" value="DUF2510"/>
    <property type="match status" value="1"/>
</dbReference>
<keyword evidence="2" id="KW-0812">Transmembrane</keyword>
<dbReference type="KEGG" id="mhev:MHEL_56020"/>
<dbReference type="RefSeq" id="WP_163751336.1">
    <property type="nucleotide sequence ID" value="NZ_AP022596.1"/>
</dbReference>
<feature type="region of interest" description="Disordered" evidence="1">
    <location>
        <begin position="1"/>
        <end position="20"/>
    </location>
</feature>
<keyword evidence="5" id="KW-1185">Reference proteome</keyword>
<evidence type="ECO:0000256" key="2">
    <source>
        <dbReference type="SAM" id="Phobius"/>
    </source>
</evidence>
<feature type="domain" description="DUF2510" evidence="3">
    <location>
        <begin position="10"/>
        <end position="38"/>
    </location>
</feature>
<dbReference type="EMBL" id="AP022596">
    <property type="protein sequence ID" value="BBY67359.1"/>
    <property type="molecule type" value="Genomic_DNA"/>
</dbReference>
<feature type="compositionally biased region" description="Basic and acidic residues" evidence="1">
    <location>
        <begin position="115"/>
        <end position="124"/>
    </location>
</feature>
<dbReference type="AlphaFoldDB" id="A0A7I7TG87"/>